<feature type="region of interest" description="Disordered" evidence="1">
    <location>
        <begin position="73"/>
        <end position="97"/>
    </location>
</feature>
<dbReference type="AlphaFoldDB" id="A0A4Z1ICQ7"/>
<sequence>MTHVLGDKNNTLSSQTTSIELRLRRCRSISVTPKSNRQLLIAGSSRMRAMLDVGQIGPKSEASSVPFHGDAGFGGAHRFAPPVEAPKGIPPKNDTSAQFGTQAVTELLSAAFPCTVPQLGIVSGDS</sequence>
<keyword evidence="3" id="KW-1185">Reference proteome</keyword>
<evidence type="ECO:0000313" key="2">
    <source>
        <dbReference type="EMBL" id="TGO56740.1"/>
    </source>
</evidence>
<dbReference type="Proteomes" id="UP000297527">
    <property type="component" value="Unassembled WGS sequence"/>
</dbReference>
<evidence type="ECO:0000256" key="1">
    <source>
        <dbReference type="SAM" id="MobiDB-lite"/>
    </source>
</evidence>
<comment type="caution">
    <text evidence="2">The sequence shown here is derived from an EMBL/GenBank/DDBJ whole genome shotgun (WGS) entry which is preliminary data.</text>
</comment>
<protein>
    <submittedName>
        <fullName evidence="2">Uncharacterized protein</fullName>
    </submittedName>
</protein>
<organism evidence="2 3">
    <name type="scientific">Botryotinia convoluta</name>
    <dbReference type="NCBI Taxonomy" id="54673"/>
    <lineage>
        <taxon>Eukaryota</taxon>
        <taxon>Fungi</taxon>
        <taxon>Dikarya</taxon>
        <taxon>Ascomycota</taxon>
        <taxon>Pezizomycotina</taxon>
        <taxon>Leotiomycetes</taxon>
        <taxon>Helotiales</taxon>
        <taxon>Sclerotiniaceae</taxon>
        <taxon>Botryotinia</taxon>
    </lineage>
</organism>
<gene>
    <name evidence="2" type="ORF">BCON_0074g00370</name>
</gene>
<reference evidence="2 3" key="1">
    <citation type="submission" date="2017-12" db="EMBL/GenBank/DDBJ databases">
        <title>Comparative genomics of Botrytis spp.</title>
        <authorList>
            <person name="Valero-Jimenez C.A."/>
            <person name="Tapia P."/>
            <person name="Veloso J."/>
            <person name="Silva-Moreno E."/>
            <person name="Staats M."/>
            <person name="Valdes J.H."/>
            <person name="Van Kan J.A.L."/>
        </authorList>
    </citation>
    <scope>NUCLEOTIDE SEQUENCE [LARGE SCALE GENOMIC DNA]</scope>
    <source>
        <strain evidence="2 3">MUCL11595</strain>
    </source>
</reference>
<name>A0A4Z1ICQ7_9HELO</name>
<evidence type="ECO:0000313" key="3">
    <source>
        <dbReference type="Proteomes" id="UP000297527"/>
    </source>
</evidence>
<dbReference type="EMBL" id="PQXN01000074">
    <property type="protein sequence ID" value="TGO56740.1"/>
    <property type="molecule type" value="Genomic_DNA"/>
</dbReference>
<accession>A0A4Z1ICQ7</accession>
<proteinExistence type="predicted"/>